<dbReference type="EMBL" id="CAFBPP010000001">
    <property type="protein sequence ID" value="CAB5007669.1"/>
    <property type="molecule type" value="Genomic_DNA"/>
</dbReference>
<dbReference type="EMBL" id="CAFBOP010000020">
    <property type="protein sequence ID" value="CAB4985236.1"/>
    <property type="molecule type" value="Genomic_DNA"/>
</dbReference>
<dbReference type="EMBL" id="CAFAAC010000004">
    <property type="protein sequence ID" value="CAB4779109.1"/>
    <property type="molecule type" value="Genomic_DNA"/>
</dbReference>
<dbReference type="GO" id="GO:0003723">
    <property type="term" value="F:RNA binding"/>
    <property type="evidence" value="ECO:0007669"/>
    <property type="project" value="UniProtKB-KW"/>
</dbReference>
<protein>
    <submittedName>
        <fullName evidence="6">Unannotated protein</fullName>
    </submittedName>
</protein>
<dbReference type="PRINTS" id="PR02008">
    <property type="entry name" value="RCMTFAMILY"/>
</dbReference>
<dbReference type="Pfam" id="PF01029">
    <property type="entry name" value="NusB"/>
    <property type="match status" value="1"/>
</dbReference>
<keyword evidence="3" id="KW-0949">S-adenosyl-L-methionine</keyword>
<dbReference type="InterPro" id="IPR049560">
    <property type="entry name" value="MeTrfase_RsmB-F_NOP2_cat"/>
</dbReference>
<keyword evidence="2" id="KW-0808">Transferase</keyword>
<proteinExistence type="predicted"/>
<evidence type="ECO:0000256" key="4">
    <source>
        <dbReference type="ARBA" id="ARBA00022884"/>
    </source>
</evidence>
<evidence type="ECO:0000313" key="7">
    <source>
        <dbReference type="EMBL" id="CAB4901247.1"/>
    </source>
</evidence>
<dbReference type="GO" id="GO:0006355">
    <property type="term" value="P:regulation of DNA-templated transcription"/>
    <property type="evidence" value="ECO:0007669"/>
    <property type="project" value="InterPro"/>
</dbReference>
<dbReference type="Gene3D" id="3.40.50.150">
    <property type="entry name" value="Vaccinia Virus protein VP39"/>
    <property type="match status" value="1"/>
</dbReference>
<dbReference type="PANTHER" id="PTHR22807:SF53">
    <property type="entry name" value="RIBOSOMAL RNA SMALL SUBUNIT METHYLTRANSFERASE B-RELATED"/>
    <property type="match status" value="1"/>
</dbReference>
<organism evidence="6">
    <name type="scientific">freshwater metagenome</name>
    <dbReference type="NCBI Taxonomy" id="449393"/>
    <lineage>
        <taxon>unclassified sequences</taxon>
        <taxon>metagenomes</taxon>
        <taxon>ecological metagenomes</taxon>
    </lineage>
</organism>
<evidence type="ECO:0000256" key="1">
    <source>
        <dbReference type="ARBA" id="ARBA00022603"/>
    </source>
</evidence>
<dbReference type="InterPro" id="IPR006027">
    <property type="entry name" value="NusB_RsmB_TIM44"/>
</dbReference>
<sequence length="466" mass="51192">MRELLQGINLSDASAHSAKSGAKSFRSPRPDASRMLAYNVVSEVNQRGGFANLLLPRQLADSDLELRDKGFVTELVYGTLRMQGMHDWIIEQVVDRDFSDIDSGIVDVLRIGIHQMFHMRVPKHAAVSATVELARKVVGESKATYVNATLRAISRSELADWLTPLETMDDLVARYAILYSHPEWIVSAYFDLLKSDEEVAKALFANNVPAQPTLVSWPGRSTQEELLTYGGIATRYSPYGATTTFIPSEIDHVRKRLAGIQDEGSQIVASIFATASENHMKWLDLCAGPGGKAALLSGIAGSKNNTFTANEVSEARAKLVDQVIVNARVWVGDGREIATHGESFGAVLADVPCTGIGALRRRPEVRWRRTPADLANLILLQKQLLDAAVAVTEPGGLIAYVTCSPHLAETKLQVRDALVRHRNISQLSIAPFLPAGLEYATVGDNLQLWTHRHDTDAMFMALFQRV</sequence>
<evidence type="ECO:0000259" key="5">
    <source>
        <dbReference type="PROSITE" id="PS51686"/>
    </source>
</evidence>
<evidence type="ECO:0000256" key="3">
    <source>
        <dbReference type="ARBA" id="ARBA00022691"/>
    </source>
</evidence>
<dbReference type="GO" id="GO:0008173">
    <property type="term" value="F:RNA methyltransferase activity"/>
    <property type="evidence" value="ECO:0007669"/>
    <property type="project" value="InterPro"/>
</dbReference>
<evidence type="ECO:0000313" key="8">
    <source>
        <dbReference type="EMBL" id="CAB4985236.1"/>
    </source>
</evidence>
<dbReference type="InterPro" id="IPR035926">
    <property type="entry name" value="NusB-like_sf"/>
</dbReference>
<name>A0A6J6W5Q3_9ZZZZ</name>
<dbReference type="AlphaFoldDB" id="A0A6J6W5Q3"/>
<dbReference type="Pfam" id="PF01189">
    <property type="entry name" value="Methyltr_RsmB-F"/>
    <property type="match status" value="1"/>
</dbReference>
<dbReference type="Gene3D" id="1.10.940.10">
    <property type="entry name" value="NusB-like"/>
    <property type="match status" value="1"/>
</dbReference>
<dbReference type="InterPro" id="IPR001678">
    <property type="entry name" value="MeTrfase_RsmB-F_NOP2_dom"/>
</dbReference>
<dbReference type="PROSITE" id="PS51686">
    <property type="entry name" value="SAM_MT_RSMB_NOP"/>
    <property type="match status" value="1"/>
</dbReference>
<dbReference type="InterPro" id="IPR029063">
    <property type="entry name" value="SAM-dependent_MTases_sf"/>
</dbReference>
<dbReference type="SUPFAM" id="SSF53335">
    <property type="entry name" value="S-adenosyl-L-methionine-dependent methyltransferases"/>
    <property type="match status" value="1"/>
</dbReference>
<dbReference type="PANTHER" id="PTHR22807">
    <property type="entry name" value="NOP2 YEAST -RELATED NOL1/NOP2/FMU SUN DOMAIN-CONTAINING"/>
    <property type="match status" value="1"/>
</dbReference>
<feature type="domain" description="SAM-dependent MTase RsmB/NOP-type" evidence="5">
    <location>
        <begin position="175"/>
        <end position="466"/>
    </location>
</feature>
<gene>
    <name evidence="6" type="ORF">UFOPK2967_00150</name>
    <name evidence="7" type="ORF">UFOPK3587_00491</name>
    <name evidence="8" type="ORF">UFOPK3984_00657</name>
    <name evidence="9" type="ORF">UFOPK4114_00055</name>
</gene>
<reference evidence="6" key="1">
    <citation type="submission" date="2020-05" db="EMBL/GenBank/DDBJ databases">
        <authorList>
            <person name="Chiriac C."/>
            <person name="Salcher M."/>
            <person name="Ghai R."/>
            <person name="Kavagutti S V."/>
        </authorList>
    </citation>
    <scope>NUCLEOTIDE SEQUENCE</scope>
</reference>
<keyword evidence="4" id="KW-0694">RNA-binding</keyword>
<dbReference type="GO" id="GO:0001510">
    <property type="term" value="P:RNA methylation"/>
    <property type="evidence" value="ECO:0007669"/>
    <property type="project" value="InterPro"/>
</dbReference>
<dbReference type="EMBL" id="CAFBMN010000015">
    <property type="protein sequence ID" value="CAB4901247.1"/>
    <property type="molecule type" value="Genomic_DNA"/>
</dbReference>
<accession>A0A6J6W5Q3</accession>
<dbReference type="SUPFAM" id="SSF48013">
    <property type="entry name" value="NusB-like"/>
    <property type="match status" value="1"/>
</dbReference>
<evidence type="ECO:0000256" key="2">
    <source>
        <dbReference type="ARBA" id="ARBA00022679"/>
    </source>
</evidence>
<evidence type="ECO:0000313" key="6">
    <source>
        <dbReference type="EMBL" id="CAB4779109.1"/>
    </source>
</evidence>
<dbReference type="InterPro" id="IPR023267">
    <property type="entry name" value="RCMT"/>
</dbReference>
<keyword evidence="1" id="KW-0489">Methyltransferase</keyword>
<evidence type="ECO:0000313" key="9">
    <source>
        <dbReference type="EMBL" id="CAB5007669.1"/>
    </source>
</evidence>